<dbReference type="EMBL" id="LN899825">
    <property type="protein sequence ID" value="CUV32265.1"/>
    <property type="molecule type" value="Genomic_DNA"/>
</dbReference>
<organism evidence="8">
    <name type="scientific">Ralstonia solanacearum</name>
    <name type="common">Pseudomonas solanacearum</name>
    <dbReference type="NCBI Taxonomy" id="305"/>
    <lineage>
        <taxon>Bacteria</taxon>
        <taxon>Pseudomonadati</taxon>
        <taxon>Pseudomonadota</taxon>
        <taxon>Betaproteobacteria</taxon>
        <taxon>Burkholderiales</taxon>
        <taxon>Burkholderiaceae</taxon>
        <taxon>Ralstonia</taxon>
        <taxon>Ralstonia solanacearum species complex</taxon>
    </lineage>
</organism>
<name>A0A0S4XGG3_RALSL</name>
<feature type="region of interest" description="Disordered" evidence="4">
    <location>
        <begin position="1"/>
        <end position="22"/>
    </location>
</feature>
<dbReference type="InterPro" id="IPR038277">
    <property type="entry name" value="UreF_sf"/>
</dbReference>
<evidence type="ECO:0000256" key="3">
    <source>
        <dbReference type="HAMAP-Rule" id="MF_01385"/>
    </source>
</evidence>
<evidence type="ECO:0000256" key="1">
    <source>
        <dbReference type="ARBA" id="ARBA00022988"/>
    </source>
</evidence>
<dbReference type="EMBL" id="LN899822">
    <property type="protein sequence ID" value="CUV63150.1"/>
    <property type="molecule type" value="Genomic_DNA"/>
</dbReference>
<keyword evidence="3" id="KW-0963">Cytoplasm</keyword>
<dbReference type="AlphaFoldDB" id="A0A0S4XGG3"/>
<dbReference type="Gene3D" id="1.10.4190.10">
    <property type="entry name" value="Urease accessory protein UreF"/>
    <property type="match status" value="1"/>
</dbReference>
<proteinExistence type="inferred from homology"/>
<accession>A0A0S4XGG3</accession>
<comment type="similarity">
    <text evidence="3">Belongs to the UreF family.</text>
</comment>
<comment type="subunit">
    <text evidence="3">UreD, UreF and UreG form a complex that acts as a GTP-hydrolysis-dependent molecular chaperone, activating the urease apoprotein by helping to assemble the nickel containing metallocenter of UreC. The UreE protein probably delivers the nickel.</text>
</comment>
<comment type="subcellular location">
    <subcellularLocation>
        <location evidence="3">Cytoplasm</location>
    </subcellularLocation>
</comment>
<sequence length="294" mass="30959">MAAATVMGTTPRSRKTTPPRRRYTGNITAIRTTAVAITATATATITITITAMCTAPAAVTRLTIAMTSAAQLTALLHLASPALPVGAFSYSQGLEAAVEARHVHDEASAARWIAEGLAVLAACEAPLWLLQYADWQAGRLDAVAEHDGWFLATRETRELRLETAQMGWSLARLIAQMGWGAPAMRDALAARAAITFPTAFAAAAVALGIEARDGLTAYSFAWVENQVAAAVKAIPLGQAAGQRILFGLHAAVGQAAEDAARRAACHPPELSTFSPGLGVLSARHETQYSRLFRS</sequence>
<protein>
    <recommendedName>
        <fullName evidence="3">Urease accessory protein UreF</fullName>
    </recommendedName>
</protein>
<dbReference type="EMBL" id="LN899823">
    <property type="protein sequence ID" value="CUV23117.1"/>
    <property type="molecule type" value="Genomic_DNA"/>
</dbReference>
<keyword evidence="2 3" id="KW-0143">Chaperone</keyword>
<dbReference type="GO" id="GO:0016151">
    <property type="term" value="F:nickel cation binding"/>
    <property type="evidence" value="ECO:0007669"/>
    <property type="project" value="UniProtKB-UniRule"/>
</dbReference>
<dbReference type="GO" id="GO:0005737">
    <property type="term" value="C:cytoplasm"/>
    <property type="evidence" value="ECO:0007669"/>
    <property type="project" value="UniProtKB-SubCell"/>
</dbReference>
<evidence type="ECO:0000313" key="5">
    <source>
        <dbReference type="EMBL" id="CUV23117.1"/>
    </source>
</evidence>
<evidence type="ECO:0000313" key="7">
    <source>
        <dbReference type="EMBL" id="CUV39778.1"/>
    </source>
</evidence>
<reference evidence="8" key="1">
    <citation type="submission" date="2015-10" db="EMBL/GenBank/DDBJ databases">
        <authorList>
            <person name="Gilbert D.G."/>
        </authorList>
    </citation>
    <scope>NUCLEOTIDE SEQUENCE</scope>
    <source>
        <strain evidence="8">Phyl III-seqv23</strain>
    </source>
</reference>
<gene>
    <name evidence="3 8" type="primary">ureF</name>
    <name evidence="8" type="ORF">RD1301_v1_3170003</name>
    <name evidence="5" type="ORF">RUN1744_v1_350024</name>
    <name evidence="6" type="ORF">TD1301_v1_10017</name>
    <name evidence="7" type="ORF">TF3108_v1_330024</name>
</gene>
<dbReference type="EMBL" id="LN899826">
    <property type="protein sequence ID" value="CUV39778.1"/>
    <property type="molecule type" value="Genomic_DNA"/>
</dbReference>
<dbReference type="HAMAP" id="MF_01385">
    <property type="entry name" value="UreF"/>
    <property type="match status" value="1"/>
</dbReference>
<evidence type="ECO:0000313" key="8">
    <source>
        <dbReference type="EMBL" id="CUV63150.1"/>
    </source>
</evidence>
<evidence type="ECO:0000256" key="4">
    <source>
        <dbReference type="SAM" id="MobiDB-lite"/>
    </source>
</evidence>
<dbReference type="PANTHER" id="PTHR33620">
    <property type="entry name" value="UREASE ACCESSORY PROTEIN F"/>
    <property type="match status" value="1"/>
</dbReference>
<evidence type="ECO:0000256" key="2">
    <source>
        <dbReference type="ARBA" id="ARBA00023186"/>
    </source>
</evidence>
<keyword evidence="1 3" id="KW-0996">Nickel insertion</keyword>
<dbReference type="PANTHER" id="PTHR33620:SF1">
    <property type="entry name" value="UREASE ACCESSORY PROTEIN F"/>
    <property type="match status" value="1"/>
</dbReference>
<dbReference type="InterPro" id="IPR002639">
    <property type="entry name" value="UreF"/>
</dbReference>
<comment type="function">
    <text evidence="3">Required for maturation of urease via the functional incorporation of the urease nickel metallocenter.</text>
</comment>
<dbReference type="Pfam" id="PF01730">
    <property type="entry name" value="UreF"/>
    <property type="match status" value="1"/>
</dbReference>
<feature type="compositionally biased region" description="Basic residues" evidence="4">
    <location>
        <begin position="12"/>
        <end position="22"/>
    </location>
</feature>
<evidence type="ECO:0000313" key="6">
    <source>
        <dbReference type="EMBL" id="CUV32265.1"/>
    </source>
</evidence>